<protein>
    <submittedName>
        <fullName evidence="1">Uncharacterized protein</fullName>
    </submittedName>
</protein>
<comment type="caution">
    <text evidence="1">The sequence shown here is derived from an EMBL/GenBank/DDBJ whole genome shotgun (WGS) entry which is preliminary data.</text>
</comment>
<dbReference type="EMBL" id="FCON02000128">
    <property type="protein sequence ID" value="SAL82891.1"/>
    <property type="molecule type" value="Genomic_DNA"/>
</dbReference>
<proteinExistence type="predicted"/>
<accession>A0A158KR39</accession>
<organism evidence="1 2">
    <name type="scientific">Caballeronia choica</name>
    <dbReference type="NCBI Taxonomy" id="326476"/>
    <lineage>
        <taxon>Bacteria</taxon>
        <taxon>Pseudomonadati</taxon>
        <taxon>Pseudomonadota</taxon>
        <taxon>Betaproteobacteria</taxon>
        <taxon>Burkholderiales</taxon>
        <taxon>Burkholderiaceae</taxon>
        <taxon>Caballeronia</taxon>
    </lineage>
</organism>
<keyword evidence="2" id="KW-1185">Reference proteome</keyword>
<name>A0A158KR39_9BURK</name>
<evidence type="ECO:0000313" key="1">
    <source>
        <dbReference type="EMBL" id="SAL82891.1"/>
    </source>
</evidence>
<evidence type="ECO:0000313" key="2">
    <source>
        <dbReference type="Proteomes" id="UP000054770"/>
    </source>
</evidence>
<gene>
    <name evidence="1" type="ORF">AWB68_06697</name>
</gene>
<sequence>MPEWHHITDLTQAYLKRFFGADARQLRFWSGS</sequence>
<dbReference type="AlphaFoldDB" id="A0A158KR39"/>
<dbReference type="Proteomes" id="UP000054770">
    <property type="component" value="Unassembled WGS sequence"/>
</dbReference>
<reference evidence="1" key="1">
    <citation type="submission" date="2016-01" db="EMBL/GenBank/DDBJ databases">
        <authorList>
            <person name="Peeters C."/>
        </authorList>
    </citation>
    <scope>NUCLEOTIDE SEQUENCE [LARGE SCALE GENOMIC DNA]</scope>
    <source>
        <strain evidence="1">LMG 22940</strain>
    </source>
</reference>